<keyword evidence="1" id="KW-1133">Transmembrane helix</keyword>
<name>A0ABD5MDV1_9EURY</name>
<proteinExistence type="predicted"/>
<evidence type="ECO:0000313" key="2">
    <source>
        <dbReference type="EMBL" id="MFA1611472.1"/>
    </source>
</evidence>
<keyword evidence="1" id="KW-0812">Transmembrane</keyword>
<keyword evidence="3" id="KW-1185">Reference proteome</keyword>
<dbReference type="Proteomes" id="UP001570511">
    <property type="component" value="Unassembled WGS sequence"/>
</dbReference>
<keyword evidence="1" id="KW-0472">Membrane</keyword>
<comment type="caution">
    <text evidence="2">The sequence shown here is derived from an EMBL/GenBank/DDBJ whole genome shotgun (WGS) entry which is preliminary data.</text>
</comment>
<evidence type="ECO:0000313" key="3">
    <source>
        <dbReference type="Proteomes" id="UP001570511"/>
    </source>
</evidence>
<protein>
    <submittedName>
        <fullName evidence="2">Uncharacterized protein</fullName>
    </submittedName>
</protein>
<evidence type="ECO:0000256" key="1">
    <source>
        <dbReference type="SAM" id="Phobius"/>
    </source>
</evidence>
<organism evidence="2 3">
    <name type="scientific">Halobellus rubicundus</name>
    <dbReference type="NCBI Taxonomy" id="2996466"/>
    <lineage>
        <taxon>Archaea</taxon>
        <taxon>Methanobacteriati</taxon>
        <taxon>Methanobacteriota</taxon>
        <taxon>Stenosarchaea group</taxon>
        <taxon>Halobacteria</taxon>
        <taxon>Halobacteriales</taxon>
        <taxon>Haloferacaceae</taxon>
        <taxon>Halobellus</taxon>
    </lineage>
</organism>
<dbReference type="AlphaFoldDB" id="A0ABD5MDV1"/>
<accession>A0ABD5MDV1</accession>
<dbReference type="EMBL" id="JBGNYA010000001">
    <property type="protein sequence ID" value="MFA1611472.1"/>
    <property type="molecule type" value="Genomic_DNA"/>
</dbReference>
<dbReference type="RefSeq" id="WP_372389765.1">
    <property type="nucleotide sequence ID" value="NZ_JBGNYA010000001.1"/>
</dbReference>
<reference evidence="2 3" key="1">
    <citation type="submission" date="2024-08" db="EMBL/GenBank/DDBJ databases">
        <title>Halobellus sp. MBLA0158 whole genome sequence.</title>
        <authorList>
            <person name="Hwang C.Y."/>
            <person name="Cho E.-S."/>
            <person name="Seo M.-J."/>
        </authorList>
    </citation>
    <scope>NUCLEOTIDE SEQUENCE [LARGE SCALE GENOMIC DNA]</scope>
    <source>
        <strain evidence="2 3">MBLA0158</strain>
    </source>
</reference>
<feature type="transmembrane region" description="Helical" evidence="1">
    <location>
        <begin position="31"/>
        <end position="52"/>
    </location>
</feature>
<sequence length="67" mass="6803">MWSRDALLFAILLALLSLAYRLPAGGGSQPLLAAAGILGVVAFAGRTLYAVAEAFRPPESDAGSDAA</sequence>
<gene>
    <name evidence="2" type="ORF">OS889_10720</name>
</gene>